<dbReference type="Proteomes" id="UP000887565">
    <property type="component" value="Unplaced"/>
</dbReference>
<organism evidence="1 2">
    <name type="scientific">Romanomermis culicivorax</name>
    <name type="common">Nematode worm</name>
    <dbReference type="NCBI Taxonomy" id="13658"/>
    <lineage>
        <taxon>Eukaryota</taxon>
        <taxon>Metazoa</taxon>
        <taxon>Ecdysozoa</taxon>
        <taxon>Nematoda</taxon>
        <taxon>Enoplea</taxon>
        <taxon>Dorylaimia</taxon>
        <taxon>Mermithida</taxon>
        <taxon>Mermithoidea</taxon>
        <taxon>Mermithidae</taxon>
        <taxon>Romanomermis</taxon>
    </lineage>
</organism>
<keyword evidence="1" id="KW-1185">Reference proteome</keyword>
<sequence>MSCTLSTSVVANIRNKQYFYYSPSILKWQIKRRQKGRFNLTRNFYEMDLQSRLGRNNTI</sequence>
<proteinExistence type="predicted"/>
<name>A0A915JDG1_ROMCU</name>
<accession>A0A915JDG1</accession>
<evidence type="ECO:0000313" key="2">
    <source>
        <dbReference type="WBParaSite" id="nRc.2.0.1.t24548-RA"/>
    </source>
</evidence>
<reference evidence="2" key="1">
    <citation type="submission" date="2022-11" db="UniProtKB">
        <authorList>
            <consortium name="WormBaseParasite"/>
        </authorList>
    </citation>
    <scope>IDENTIFICATION</scope>
</reference>
<evidence type="ECO:0000313" key="1">
    <source>
        <dbReference type="Proteomes" id="UP000887565"/>
    </source>
</evidence>
<protein>
    <submittedName>
        <fullName evidence="2">Ovule protein</fullName>
    </submittedName>
</protein>
<dbReference type="WBParaSite" id="nRc.2.0.1.t24548-RA">
    <property type="protein sequence ID" value="nRc.2.0.1.t24548-RA"/>
    <property type="gene ID" value="nRc.2.0.1.g24548"/>
</dbReference>
<dbReference type="AlphaFoldDB" id="A0A915JDG1"/>